<name>A0A2K9MGZ9_9RHOB</name>
<dbReference type="Pfam" id="PF10649">
    <property type="entry name" value="DUF2478"/>
    <property type="match status" value="1"/>
</dbReference>
<dbReference type="Proteomes" id="UP000234882">
    <property type="component" value="Chromosome"/>
</dbReference>
<protein>
    <recommendedName>
        <fullName evidence="3">3-dehydroquinate dehydratase</fullName>
    </recommendedName>
</protein>
<sequence>MLGWLDHADTGGGDGAHARLSEIAATLAAEGLAVRGTVQTNLRRGGDDCHCDMVLRVLADDGPQVVISQDLGAGSQGCRLDADALEGAAQRVLATLPEGVAEGGAIVVLNKFGKQEMIGRGMVAVITAALDRGFPVLISVAPAHRPAFAEFAGELAVHLSPEAALEWCRDALAAARLTPAA</sequence>
<accession>A0A2K9MGZ9</accession>
<evidence type="ECO:0000313" key="2">
    <source>
        <dbReference type="Proteomes" id="UP000234882"/>
    </source>
</evidence>
<keyword evidence="2" id="KW-1185">Reference proteome</keyword>
<dbReference type="OrthoDB" id="5918880at2"/>
<proteinExistence type="predicted"/>
<evidence type="ECO:0008006" key="3">
    <source>
        <dbReference type="Google" id="ProtNLM"/>
    </source>
</evidence>
<dbReference type="InterPro" id="IPR018912">
    <property type="entry name" value="DUF2478"/>
</dbReference>
<reference evidence="2" key="1">
    <citation type="submission" date="2017-12" db="EMBL/GenBank/DDBJ databases">
        <title>Genomic analysis of Paracoccus sp. CBA4604.</title>
        <authorList>
            <person name="Roh S.W."/>
            <person name="Kim J.Y."/>
            <person name="Kim J.S."/>
        </authorList>
    </citation>
    <scope>NUCLEOTIDE SEQUENCE [LARGE SCALE GENOMIC DNA]</scope>
    <source>
        <strain evidence="2">CBA4604</strain>
    </source>
</reference>
<dbReference type="EMBL" id="CP025583">
    <property type="protein sequence ID" value="AUM74762.1"/>
    <property type="molecule type" value="Genomic_DNA"/>
</dbReference>
<evidence type="ECO:0000313" key="1">
    <source>
        <dbReference type="EMBL" id="AUM74762.1"/>
    </source>
</evidence>
<dbReference type="KEGG" id="paru:CYR75_11155"/>
<gene>
    <name evidence="1" type="ORF">CYR75_11155</name>
</gene>
<organism evidence="1 2">
    <name type="scientific">Paracoccus jeotgali</name>
    <dbReference type="NCBI Taxonomy" id="2065379"/>
    <lineage>
        <taxon>Bacteria</taxon>
        <taxon>Pseudomonadati</taxon>
        <taxon>Pseudomonadota</taxon>
        <taxon>Alphaproteobacteria</taxon>
        <taxon>Rhodobacterales</taxon>
        <taxon>Paracoccaceae</taxon>
        <taxon>Paracoccus</taxon>
    </lineage>
</organism>
<dbReference type="RefSeq" id="WP_101500107.1">
    <property type="nucleotide sequence ID" value="NZ_CP025583.1"/>
</dbReference>
<dbReference type="AlphaFoldDB" id="A0A2K9MGZ9"/>